<feature type="domain" description="Transcriptional regulator DauR-like HTH" evidence="2">
    <location>
        <begin position="148"/>
        <end position="209"/>
    </location>
</feature>
<evidence type="ECO:0000259" key="2">
    <source>
        <dbReference type="Pfam" id="PF13309"/>
    </source>
</evidence>
<dbReference type="EMBL" id="FQUW01000012">
    <property type="protein sequence ID" value="SHE99200.1"/>
    <property type="molecule type" value="Genomic_DNA"/>
</dbReference>
<dbReference type="Pfam" id="PF08348">
    <property type="entry name" value="PAS_6"/>
    <property type="match status" value="1"/>
</dbReference>
<evidence type="ECO:0000313" key="3">
    <source>
        <dbReference type="EMBL" id="SHE99200.1"/>
    </source>
</evidence>
<reference evidence="4" key="1">
    <citation type="submission" date="2016-11" db="EMBL/GenBank/DDBJ databases">
        <authorList>
            <person name="Varghese N."/>
            <person name="Submissions S."/>
        </authorList>
    </citation>
    <scope>NUCLEOTIDE SEQUENCE [LARGE SCALE GENOMIC DNA]</scope>
    <source>
        <strain evidence="4">DSM 11792</strain>
    </source>
</reference>
<dbReference type="AlphaFoldDB" id="A0A1M4Y0K1"/>
<name>A0A1M4Y0K1_9FIRM</name>
<dbReference type="GO" id="GO:0003677">
    <property type="term" value="F:DNA binding"/>
    <property type="evidence" value="ECO:0007669"/>
    <property type="project" value="UniProtKB-KW"/>
</dbReference>
<dbReference type="PANTHER" id="PTHR35568">
    <property type="entry name" value="TRANSCRIPTIONAL REGULATOR DAUR"/>
    <property type="match status" value="1"/>
</dbReference>
<dbReference type="Pfam" id="PF13309">
    <property type="entry name" value="HTH_22"/>
    <property type="match status" value="1"/>
</dbReference>
<keyword evidence="4" id="KW-1185">Reference proteome</keyword>
<gene>
    <name evidence="3" type="ORF">SAMN02745218_01235</name>
</gene>
<proteinExistence type="predicted"/>
<dbReference type="RefSeq" id="WP_242655872.1">
    <property type="nucleotide sequence ID" value="NZ_FQUW01000012.1"/>
</dbReference>
<dbReference type="InterPro" id="IPR039445">
    <property type="entry name" value="DauR-like_HTH"/>
</dbReference>
<evidence type="ECO:0000313" key="4">
    <source>
        <dbReference type="Proteomes" id="UP000184196"/>
    </source>
</evidence>
<dbReference type="InterPro" id="IPR039446">
    <property type="entry name" value="DauR-like"/>
</dbReference>
<accession>A0A1M4Y0K1</accession>
<dbReference type="InterPro" id="IPR013559">
    <property type="entry name" value="YheO"/>
</dbReference>
<feature type="domain" description="YheO-like" evidence="1">
    <location>
        <begin position="8"/>
        <end position="115"/>
    </location>
</feature>
<dbReference type="PANTHER" id="PTHR35568:SF1">
    <property type="entry name" value="TRANSCRIPTIONAL REGULATOR DAUR"/>
    <property type="match status" value="1"/>
</dbReference>
<organism evidence="3 4">
    <name type="scientific">Desulfofundulus australicus DSM 11792</name>
    <dbReference type="NCBI Taxonomy" id="1121425"/>
    <lineage>
        <taxon>Bacteria</taxon>
        <taxon>Bacillati</taxon>
        <taxon>Bacillota</taxon>
        <taxon>Clostridia</taxon>
        <taxon>Eubacteriales</taxon>
        <taxon>Peptococcaceae</taxon>
        <taxon>Desulfofundulus</taxon>
    </lineage>
</organism>
<protein>
    <submittedName>
        <fullName evidence="3">Predicted transcriptional regulator YheO, contains PAS and DNA-binding HTH domains</fullName>
    </submittedName>
</protein>
<dbReference type="Proteomes" id="UP000184196">
    <property type="component" value="Unassembled WGS sequence"/>
</dbReference>
<evidence type="ECO:0000259" key="1">
    <source>
        <dbReference type="Pfam" id="PF08348"/>
    </source>
</evidence>
<sequence>MLDIPPELQVLIPIARGIVQTFGRYCEVAVHDLRNPEASLIYLAGNITRRQKGAPVTNIVLESIRKYGDSCPDLIGYKNVTKDGRILKSSTIFVRDSYGKIIGCLCINYDITDLLVHKGHIEELIAFDEKSQTDQGSEIFATDITEVLEAMIEQVINRIGIPPARMQKEDKVRVVRELDLKGVFLIKGAVEKIASVLGVSRYTIYNYLDEDRSNRSNNII</sequence>
<keyword evidence="3" id="KW-0238">DNA-binding</keyword>